<evidence type="ECO:0000256" key="4">
    <source>
        <dbReference type="ARBA" id="ARBA00022989"/>
    </source>
</evidence>
<dbReference type="AlphaFoldDB" id="A0A087SWL1"/>
<reference evidence="8 9" key="1">
    <citation type="submission" date="2013-11" db="EMBL/GenBank/DDBJ databases">
        <title>Genome sequencing of Stegodyphus mimosarum.</title>
        <authorList>
            <person name="Bechsgaard J."/>
        </authorList>
    </citation>
    <scope>NUCLEOTIDE SEQUENCE [LARGE SCALE GENOMIC DNA]</scope>
</reference>
<accession>A0A087SWL1</accession>
<keyword evidence="4 6" id="KW-1133">Transmembrane helix</keyword>
<evidence type="ECO:0000313" key="8">
    <source>
        <dbReference type="EMBL" id="KFM57250.1"/>
    </source>
</evidence>
<organism evidence="8 9">
    <name type="scientific">Stegodyphus mimosarum</name>
    <name type="common">African social velvet spider</name>
    <dbReference type="NCBI Taxonomy" id="407821"/>
    <lineage>
        <taxon>Eukaryota</taxon>
        <taxon>Metazoa</taxon>
        <taxon>Ecdysozoa</taxon>
        <taxon>Arthropoda</taxon>
        <taxon>Chelicerata</taxon>
        <taxon>Arachnida</taxon>
        <taxon>Araneae</taxon>
        <taxon>Araneomorphae</taxon>
        <taxon>Entelegynae</taxon>
        <taxon>Eresoidea</taxon>
        <taxon>Eresidae</taxon>
        <taxon>Stegodyphus</taxon>
    </lineage>
</organism>
<sequence length="808" mass="89601">MTESSISADQRVTLQADVTIPECSTETEILHVMWSVNNPKVKFDFKSRNSQMYRVEPFTLPENTEVIFTAHAYFVNLLNVTTSRVVLRVEPLKLKAVIKGAGKRVVGNKDGFLVLESEVINVGIPLIYQWKCYEQDLPICYNYKRNSTGPLLLPRQLQNKSKLKIPCDSLKAGQTLTFELQVFNANNRYQYSPVASTVVVVEDKNIPQVAIDSVVADGPGSIQRHPTTGAYPIPAGLPVAVYATVKTVKSALKTIKWEIKGYSTSFTYTTINGKTILSLEEGFLVGHGIYLIGLSACDNKGACGIANLTIQAIPGIALCKLKTKPYVEYEQIKVEVIGCSIPPNRQPVTYQLYLHSQDSVFPLSAPQTPTIFNIIAPPRQSNNGTQMSVQVCDKYMICKLFNGAYVKVTLSENKREDRAKLLSKAMKSLQIRDPLNALSLFLTATFDSKMPLSERETMQMLDAGAKASSNRFISAAQLSLIYSAMLPLLRQDNKNINLKALDIIRRSTRLAFAHKVKIPNAILTQGHSNAAEALQNRNSDSEVFLRVKKTVDMFVEKISSSSSLGSRVLLASNNSGFPSTLVFRQLLDRKPLSIKAKTSNGEVEGSVRFEESVREKVRKRDCGKASCDDIVVALTLYPDQSPFPISKKKTSPLIDITLRKPEDGKPFEISDMPNGIHLALSHDKNATDTQSKGVVYRCYYWDEDQKLWTLEGLLTSGVDGKLMRCTSSHLTSFAVLETYDGLSTGSIVGIVVTVLMAVFIIMMFVFFFLRKKQAATTRISNEALQPKRNPDKLQGMNGSVVRVKTVTP</sequence>
<evidence type="ECO:0000256" key="2">
    <source>
        <dbReference type="ARBA" id="ARBA00022692"/>
    </source>
</evidence>
<evidence type="ECO:0000259" key="7">
    <source>
        <dbReference type="Pfam" id="PF02010"/>
    </source>
</evidence>
<dbReference type="OMA" id="LQPCYDY"/>
<dbReference type="OrthoDB" id="6418648at2759"/>
<evidence type="ECO:0000256" key="6">
    <source>
        <dbReference type="SAM" id="Phobius"/>
    </source>
</evidence>
<evidence type="ECO:0000256" key="5">
    <source>
        <dbReference type="ARBA" id="ARBA00023136"/>
    </source>
</evidence>
<keyword evidence="5 6" id="KW-0472">Membrane</keyword>
<proteinExistence type="predicted"/>
<feature type="transmembrane region" description="Helical" evidence="6">
    <location>
        <begin position="747"/>
        <end position="769"/>
    </location>
</feature>
<dbReference type="Pfam" id="PF01825">
    <property type="entry name" value="GPS"/>
    <property type="match status" value="1"/>
</dbReference>
<dbReference type="GO" id="GO:0005261">
    <property type="term" value="F:monoatomic cation channel activity"/>
    <property type="evidence" value="ECO:0007669"/>
    <property type="project" value="TreeGrafter"/>
</dbReference>
<feature type="domain" description="PKD/REJ-like" evidence="7">
    <location>
        <begin position="17"/>
        <end position="441"/>
    </location>
</feature>
<keyword evidence="2 6" id="KW-0812">Transmembrane</keyword>
<dbReference type="Proteomes" id="UP000054359">
    <property type="component" value="Unassembled WGS sequence"/>
</dbReference>
<dbReference type="GO" id="GO:0005886">
    <property type="term" value="C:plasma membrane"/>
    <property type="evidence" value="ECO:0007669"/>
    <property type="project" value="TreeGrafter"/>
</dbReference>
<dbReference type="InterPro" id="IPR002859">
    <property type="entry name" value="PKD/REJ-like"/>
</dbReference>
<gene>
    <name evidence="8" type="ORF">X975_02604</name>
</gene>
<protein>
    <recommendedName>
        <fullName evidence="7">PKD/REJ-like domain-containing protein</fullName>
    </recommendedName>
</protein>
<evidence type="ECO:0000256" key="3">
    <source>
        <dbReference type="ARBA" id="ARBA00022737"/>
    </source>
</evidence>
<dbReference type="InterPro" id="IPR046338">
    <property type="entry name" value="GAIN_dom_sf"/>
</dbReference>
<dbReference type="InterPro" id="IPR000203">
    <property type="entry name" value="GPS"/>
</dbReference>
<dbReference type="Pfam" id="PF02010">
    <property type="entry name" value="REJ"/>
    <property type="match status" value="1"/>
</dbReference>
<dbReference type="PANTHER" id="PTHR46730">
    <property type="entry name" value="POLYCYSTIN-1"/>
    <property type="match status" value="1"/>
</dbReference>
<dbReference type="PANTHER" id="PTHR46730:SF1">
    <property type="entry name" value="PLAT DOMAIN-CONTAINING PROTEIN"/>
    <property type="match status" value="1"/>
</dbReference>
<keyword evidence="3" id="KW-0677">Repeat</keyword>
<feature type="non-terminal residue" evidence="8">
    <location>
        <position position="808"/>
    </location>
</feature>
<dbReference type="SMART" id="SM00303">
    <property type="entry name" value="GPS"/>
    <property type="match status" value="1"/>
</dbReference>
<keyword evidence="9" id="KW-1185">Reference proteome</keyword>
<evidence type="ECO:0000256" key="1">
    <source>
        <dbReference type="ARBA" id="ARBA00004370"/>
    </source>
</evidence>
<dbReference type="GO" id="GO:0006816">
    <property type="term" value="P:calcium ion transport"/>
    <property type="evidence" value="ECO:0007669"/>
    <property type="project" value="TreeGrafter"/>
</dbReference>
<name>A0A087SWL1_STEMI</name>
<dbReference type="Gene3D" id="2.60.220.50">
    <property type="match status" value="1"/>
</dbReference>
<dbReference type="EMBL" id="KK112279">
    <property type="protein sequence ID" value="KFM57250.1"/>
    <property type="molecule type" value="Genomic_DNA"/>
</dbReference>
<evidence type="ECO:0000313" key="9">
    <source>
        <dbReference type="Proteomes" id="UP000054359"/>
    </source>
</evidence>
<comment type="subcellular location">
    <subcellularLocation>
        <location evidence="1">Membrane</location>
    </subcellularLocation>
</comment>